<evidence type="ECO:0000259" key="3">
    <source>
        <dbReference type="PROSITE" id="PS50977"/>
    </source>
</evidence>
<dbReference type="EMBL" id="DVOH01000028">
    <property type="protein sequence ID" value="HIV00252.1"/>
    <property type="molecule type" value="Genomic_DNA"/>
</dbReference>
<organism evidence="4 5">
    <name type="scientific">Candidatus Stercoripulliclostridium merdipullorum</name>
    <dbReference type="NCBI Taxonomy" id="2840952"/>
    <lineage>
        <taxon>Bacteria</taxon>
        <taxon>Bacillati</taxon>
        <taxon>Bacillota</taxon>
        <taxon>Clostridia</taxon>
        <taxon>Eubacteriales</taxon>
        <taxon>Candidatus Stercoripulliclostridium</taxon>
    </lineage>
</organism>
<dbReference type="AlphaFoldDB" id="A0A9D1SXV0"/>
<dbReference type="PANTHER" id="PTHR30055:SF226">
    <property type="entry name" value="HTH-TYPE TRANSCRIPTIONAL REGULATOR PKSA"/>
    <property type="match status" value="1"/>
</dbReference>
<keyword evidence="1 2" id="KW-0238">DNA-binding</keyword>
<dbReference type="PRINTS" id="PR00455">
    <property type="entry name" value="HTHTETR"/>
</dbReference>
<dbReference type="Pfam" id="PF00440">
    <property type="entry name" value="TetR_N"/>
    <property type="match status" value="1"/>
</dbReference>
<gene>
    <name evidence="4" type="ORF">IAB14_03945</name>
</gene>
<feature type="DNA-binding region" description="H-T-H motif" evidence="2">
    <location>
        <begin position="29"/>
        <end position="48"/>
    </location>
</feature>
<evidence type="ECO:0000256" key="1">
    <source>
        <dbReference type="ARBA" id="ARBA00023125"/>
    </source>
</evidence>
<dbReference type="InterPro" id="IPR001647">
    <property type="entry name" value="HTH_TetR"/>
</dbReference>
<dbReference type="PROSITE" id="PS50977">
    <property type="entry name" value="HTH_TETR_2"/>
    <property type="match status" value="1"/>
</dbReference>
<evidence type="ECO:0000313" key="5">
    <source>
        <dbReference type="Proteomes" id="UP000886891"/>
    </source>
</evidence>
<reference evidence="4" key="1">
    <citation type="submission" date="2020-10" db="EMBL/GenBank/DDBJ databases">
        <authorList>
            <person name="Gilroy R."/>
        </authorList>
    </citation>
    <scope>NUCLEOTIDE SEQUENCE</scope>
    <source>
        <strain evidence="4">23406</strain>
    </source>
</reference>
<proteinExistence type="predicted"/>
<feature type="domain" description="HTH tetR-type" evidence="3">
    <location>
        <begin position="6"/>
        <end position="66"/>
    </location>
</feature>
<accession>A0A9D1SXV0</accession>
<dbReference type="InterPro" id="IPR009057">
    <property type="entry name" value="Homeodomain-like_sf"/>
</dbReference>
<dbReference type="GO" id="GO:0000976">
    <property type="term" value="F:transcription cis-regulatory region binding"/>
    <property type="evidence" value="ECO:0007669"/>
    <property type="project" value="TreeGrafter"/>
</dbReference>
<sequence>MQYQKEEVRERILEAALAEFERSGYYRASMRKIAVGSKVPIGNLYRYFASKEALFDAVVKEASEAIPRFIAKSYEHFLTFDVSDLRRLAEEISVAISDIADRYGREFLILIDKSEGSAYAQFYNGIRMRLEEMFLFGIFPRPTKGNRMLAKTIADGFLTGLLTFWRETRGEERRQLIHRLAKFYFNGVESRI</sequence>
<dbReference type="SUPFAM" id="SSF46689">
    <property type="entry name" value="Homeodomain-like"/>
    <property type="match status" value="1"/>
</dbReference>
<evidence type="ECO:0000313" key="4">
    <source>
        <dbReference type="EMBL" id="HIV00252.1"/>
    </source>
</evidence>
<dbReference type="InterPro" id="IPR050109">
    <property type="entry name" value="HTH-type_TetR-like_transc_reg"/>
</dbReference>
<dbReference type="Proteomes" id="UP000886891">
    <property type="component" value="Unassembled WGS sequence"/>
</dbReference>
<protein>
    <submittedName>
        <fullName evidence="4">TetR/AcrR family transcriptional regulator</fullName>
    </submittedName>
</protein>
<dbReference type="Gene3D" id="1.10.357.10">
    <property type="entry name" value="Tetracycline Repressor, domain 2"/>
    <property type="match status" value="1"/>
</dbReference>
<reference evidence="4" key="2">
    <citation type="journal article" date="2021" name="PeerJ">
        <title>Extensive microbial diversity within the chicken gut microbiome revealed by metagenomics and culture.</title>
        <authorList>
            <person name="Gilroy R."/>
            <person name="Ravi A."/>
            <person name="Getino M."/>
            <person name="Pursley I."/>
            <person name="Horton D.L."/>
            <person name="Alikhan N.F."/>
            <person name="Baker D."/>
            <person name="Gharbi K."/>
            <person name="Hall N."/>
            <person name="Watson M."/>
            <person name="Adriaenssens E.M."/>
            <person name="Foster-Nyarko E."/>
            <person name="Jarju S."/>
            <person name="Secka A."/>
            <person name="Antonio M."/>
            <person name="Oren A."/>
            <person name="Chaudhuri R.R."/>
            <person name="La Ragione R."/>
            <person name="Hildebrand F."/>
            <person name="Pallen M.J."/>
        </authorList>
    </citation>
    <scope>NUCLEOTIDE SEQUENCE</scope>
    <source>
        <strain evidence="4">23406</strain>
    </source>
</reference>
<dbReference type="GO" id="GO:0003700">
    <property type="term" value="F:DNA-binding transcription factor activity"/>
    <property type="evidence" value="ECO:0007669"/>
    <property type="project" value="TreeGrafter"/>
</dbReference>
<dbReference type="PANTHER" id="PTHR30055">
    <property type="entry name" value="HTH-TYPE TRANSCRIPTIONAL REGULATOR RUTR"/>
    <property type="match status" value="1"/>
</dbReference>
<evidence type="ECO:0000256" key="2">
    <source>
        <dbReference type="PROSITE-ProRule" id="PRU00335"/>
    </source>
</evidence>
<comment type="caution">
    <text evidence="4">The sequence shown here is derived from an EMBL/GenBank/DDBJ whole genome shotgun (WGS) entry which is preliminary data.</text>
</comment>
<name>A0A9D1SXV0_9FIRM</name>